<feature type="region of interest" description="Disordered" evidence="1">
    <location>
        <begin position="81"/>
        <end position="146"/>
    </location>
</feature>
<dbReference type="Proteomes" id="UP001215598">
    <property type="component" value="Unassembled WGS sequence"/>
</dbReference>
<name>A0AAD7MT38_9AGAR</name>
<sequence>MPLLMPCYLIPCLNVSVSTERCTGAQWADQNQAAAASSLRKICGQDVVASRLLGGGCGGRRLRRCGKWDIGMQAAVGGPRRSSRVRAKAVERTGTEHEGREQQARGGQVGRAGSRDATVTSRPATWWKGASSGNVAIDGPGGPVRRGGRVRGWRWAKLCALRCFSDQVAVVRPRIQMELDSG</sequence>
<comment type="caution">
    <text evidence="2">The sequence shown here is derived from an EMBL/GenBank/DDBJ whole genome shotgun (WGS) entry which is preliminary data.</text>
</comment>
<feature type="compositionally biased region" description="Basic and acidic residues" evidence="1">
    <location>
        <begin position="88"/>
        <end position="103"/>
    </location>
</feature>
<reference evidence="2" key="1">
    <citation type="submission" date="2023-03" db="EMBL/GenBank/DDBJ databases">
        <title>Massive genome expansion in bonnet fungi (Mycena s.s.) driven by repeated elements and novel gene families across ecological guilds.</title>
        <authorList>
            <consortium name="Lawrence Berkeley National Laboratory"/>
            <person name="Harder C.B."/>
            <person name="Miyauchi S."/>
            <person name="Viragh M."/>
            <person name="Kuo A."/>
            <person name="Thoen E."/>
            <person name="Andreopoulos B."/>
            <person name="Lu D."/>
            <person name="Skrede I."/>
            <person name="Drula E."/>
            <person name="Henrissat B."/>
            <person name="Morin E."/>
            <person name="Kohler A."/>
            <person name="Barry K."/>
            <person name="LaButti K."/>
            <person name="Morin E."/>
            <person name="Salamov A."/>
            <person name="Lipzen A."/>
            <person name="Mereny Z."/>
            <person name="Hegedus B."/>
            <person name="Baldrian P."/>
            <person name="Stursova M."/>
            <person name="Weitz H."/>
            <person name="Taylor A."/>
            <person name="Grigoriev I.V."/>
            <person name="Nagy L.G."/>
            <person name="Martin F."/>
            <person name="Kauserud H."/>
        </authorList>
    </citation>
    <scope>NUCLEOTIDE SEQUENCE</scope>
    <source>
        <strain evidence="2">CBHHK182m</strain>
    </source>
</reference>
<organism evidence="2 3">
    <name type="scientific">Mycena metata</name>
    <dbReference type="NCBI Taxonomy" id="1033252"/>
    <lineage>
        <taxon>Eukaryota</taxon>
        <taxon>Fungi</taxon>
        <taxon>Dikarya</taxon>
        <taxon>Basidiomycota</taxon>
        <taxon>Agaricomycotina</taxon>
        <taxon>Agaricomycetes</taxon>
        <taxon>Agaricomycetidae</taxon>
        <taxon>Agaricales</taxon>
        <taxon>Marasmiineae</taxon>
        <taxon>Mycenaceae</taxon>
        <taxon>Mycena</taxon>
    </lineage>
</organism>
<protein>
    <submittedName>
        <fullName evidence="2">Uncharacterized protein</fullName>
    </submittedName>
</protein>
<evidence type="ECO:0000313" key="2">
    <source>
        <dbReference type="EMBL" id="KAJ7732020.1"/>
    </source>
</evidence>
<evidence type="ECO:0000256" key="1">
    <source>
        <dbReference type="SAM" id="MobiDB-lite"/>
    </source>
</evidence>
<proteinExistence type="predicted"/>
<accession>A0AAD7MT38</accession>
<dbReference type="EMBL" id="JARKIB010000148">
    <property type="protein sequence ID" value="KAJ7732020.1"/>
    <property type="molecule type" value="Genomic_DNA"/>
</dbReference>
<gene>
    <name evidence="2" type="ORF">B0H16DRAFT_1468824</name>
</gene>
<dbReference type="AlphaFoldDB" id="A0AAD7MT38"/>
<keyword evidence="3" id="KW-1185">Reference proteome</keyword>
<evidence type="ECO:0000313" key="3">
    <source>
        <dbReference type="Proteomes" id="UP001215598"/>
    </source>
</evidence>